<evidence type="ECO:0000256" key="4">
    <source>
        <dbReference type="ARBA" id="ARBA00022475"/>
    </source>
</evidence>
<gene>
    <name evidence="11" type="ORF">BCV19_22175</name>
</gene>
<dbReference type="Gene3D" id="3.40.50.300">
    <property type="entry name" value="P-loop containing nucleotide triphosphate hydrolases"/>
    <property type="match status" value="1"/>
</dbReference>
<dbReference type="InterPro" id="IPR027417">
    <property type="entry name" value="P-loop_NTPase"/>
</dbReference>
<dbReference type="PROSITE" id="PS00211">
    <property type="entry name" value="ABC_TRANSPORTER_1"/>
    <property type="match status" value="1"/>
</dbReference>
<dbReference type="PANTHER" id="PTHR42771:SF2">
    <property type="entry name" value="IRON(3+)-HYDROXAMATE IMPORT ATP-BINDING PROTEIN FHUC"/>
    <property type="match status" value="1"/>
</dbReference>
<dbReference type="GO" id="GO:0005524">
    <property type="term" value="F:ATP binding"/>
    <property type="evidence" value="ECO:0007669"/>
    <property type="project" value="UniProtKB-KW"/>
</dbReference>
<keyword evidence="10" id="KW-0472">Membrane</keyword>
<keyword evidence="5" id="KW-0410">Iron transport</keyword>
<dbReference type="PANTHER" id="PTHR42771">
    <property type="entry name" value="IRON(3+)-HYDROXAMATE IMPORT ATP-BINDING PROTEIN FHUC"/>
    <property type="match status" value="1"/>
</dbReference>
<evidence type="ECO:0000256" key="1">
    <source>
        <dbReference type="ARBA" id="ARBA00004202"/>
    </source>
</evidence>
<proteinExistence type="inferred from homology"/>
<evidence type="ECO:0000256" key="8">
    <source>
        <dbReference type="ARBA" id="ARBA00023004"/>
    </source>
</evidence>
<dbReference type="InterPro" id="IPR003439">
    <property type="entry name" value="ABC_transporter-like_ATP-bd"/>
</dbReference>
<dbReference type="InterPro" id="IPR003593">
    <property type="entry name" value="AAA+_ATPase"/>
</dbReference>
<comment type="caution">
    <text evidence="11">The sequence shown here is derived from an EMBL/GenBank/DDBJ whole genome shotgun (WGS) entry which is preliminary data.</text>
</comment>
<evidence type="ECO:0000256" key="10">
    <source>
        <dbReference type="ARBA" id="ARBA00023136"/>
    </source>
</evidence>
<evidence type="ECO:0000256" key="2">
    <source>
        <dbReference type="ARBA" id="ARBA00005417"/>
    </source>
</evidence>
<dbReference type="CDD" id="cd03214">
    <property type="entry name" value="ABC_Iron-Siderophores_B12_Hemin"/>
    <property type="match status" value="1"/>
</dbReference>
<name>A0A1C3ITA1_VIBSP</name>
<accession>A0A1C3ITA1</accession>
<reference evidence="12" key="1">
    <citation type="submission" date="2016-07" db="EMBL/GenBank/DDBJ databases">
        <title>Nontailed viruses are major unrecognized killers of bacteria in the ocean.</title>
        <authorList>
            <person name="Kauffman K."/>
            <person name="Hussain F."/>
            <person name="Yang J."/>
            <person name="Arevalo P."/>
            <person name="Brown J."/>
            <person name="Cutler M."/>
            <person name="Kelly L."/>
            <person name="Polz M.F."/>
        </authorList>
    </citation>
    <scope>NUCLEOTIDE SEQUENCE [LARGE SCALE GENOMIC DNA]</scope>
    <source>
        <strain evidence="12">10N.286.54.F3</strain>
    </source>
</reference>
<evidence type="ECO:0000256" key="9">
    <source>
        <dbReference type="ARBA" id="ARBA00023065"/>
    </source>
</evidence>
<evidence type="ECO:0000256" key="7">
    <source>
        <dbReference type="ARBA" id="ARBA00022840"/>
    </source>
</evidence>
<dbReference type="SMART" id="SM00382">
    <property type="entry name" value="AAA"/>
    <property type="match status" value="1"/>
</dbReference>
<dbReference type="GO" id="GO:0016887">
    <property type="term" value="F:ATP hydrolysis activity"/>
    <property type="evidence" value="ECO:0007669"/>
    <property type="project" value="InterPro"/>
</dbReference>
<dbReference type="InterPro" id="IPR017871">
    <property type="entry name" value="ABC_transporter-like_CS"/>
</dbReference>
<keyword evidence="3" id="KW-0813">Transport</keyword>
<comment type="subcellular location">
    <subcellularLocation>
        <location evidence="1">Cell membrane</location>
        <topology evidence="1">Peripheral membrane protein</topology>
    </subcellularLocation>
</comment>
<comment type="similarity">
    <text evidence="2">Belongs to the ABC transporter superfamily.</text>
</comment>
<dbReference type="SUPFAM" id="SSF52540">
    <property type="entry name" value="P-loop containing nucleoside triphosphate hydrolases"/>
    <property type="match status" value="1"/>
</dbReference>
<protein>
    <submittedName>
        <fullName evidence="11">Iron-hydroxamate transporter ATP-binding subunit</fullName>
    </submittedName>
</protein>
<evidence type="ECO:0000256" key="5">
    <source>
        <dbReference type="ARBA" id="ARBA00022496"/>
    </source>
</evidence>
<evidence type="ECO:0000313" key="11">
    <source>
        <dbReference type="EMBL" id="PMF33138.1"/>
    </source>
</evidence>
<dbReference type="Proteomes" id="UP000235405">
    <property type="component" value="Unassembled WGS sequence"/>
</dbReference>
<dbReference type="InterPro" id="IPR051535">
    <property type="entry name" value="Siderophore_ABC-ATPase"/>
</dbReference>
<keyword evidence="6" id="KW-0547">Nucleotide-binding</keyword>
<dbReference type="PROSITE" id="PS50893">
    <property type="entry name" value="ABC_TRANSPORTER_2"/>
    <property type="match status" value="1"/>
</dbReference>
<keyword evidence="8" id="KW-0408">Iron</keyword>
<dbReference type="Pfam" id="PF00005">
    <property type="entry name" value="ABC_tran"/>
    <property type="match status" value="1"/>
</dbReference>
<dbReference type="FunFam" id="3.40.50.300:FF:000134">
    <property type="entry name" value="Iron-enterobactin ABC transporter ATP-binding protein"/>
    <property type="match status" value="1"/>
</dbReference>
<keyword evidence="7 11" id="KW-0067">ATP-binding</keyword>
<organism evidence="11 12">
    <name type="scientific">Vibrio splendidus</name>
    <dbReference type="NCBI Taxonomy" id="29497"/>
    <lineage>
        <taxon>Bacteria</taxon>
        <taxon>Pseudomonadati</taxon>
        <taxon>Pseudomonadota</taxon>
        <taxon>Gammaproteobacteria</taxon>
        <taxon>Vibrionales</taxon>
        <taxon>Vibrionaceae</taxon>
        <taxon>Vibrio</taxon>
    </lineage>
</organism>
<keyword evidence="9" id="KW-0406">Ion transport</keyword>
<dbReference type="GO" id="GO:0006826">
    <property type="term" value="P:iron ion transport"/>
    <property type="evidence" value="ECO:0007669"/>
    <property type="project" value="UniProtKB-KW"/>
</dbReference>
<dbReference type="AlphaFoldDB" id="A0A1C3ITA1"/>
<evidence type="ECO:0000256" key="6">
    <source>
        <dbReference type="ARBA" id="ARBA00022741"/>
    </source>
</evidence>
<evidence type="ECO:0000256" key="3">
    <source>
        <dbReference type="ARBA" id="ARBA00022448"/>
    </source>
</evidence>
<sequence>MLEAKGLGFSVGDKQLLKTFDVSFEQGKIYALVGHNGSGKSTLLKLLAKQQHATSGDIFLKDKAVAKWSDKDFAQQIAYLPQHLPATDSLSGKDLVSFGRYPWHGLLGRLSSKDKQYVEEAMQLTDTAQYADRLVDTLSGGERQRVWLAMLLAQRTKYLLLDEPLAALDIGHQIEMLTLIKRLSKTLEIGVIIVIHDINMAARFCDHIIALHSGELLVEGEVDEVFKESTLKDIYGVPMHITQHSAGYPVAMPGDLESA</sequence>
<dbReference type="EMBL" id="MCSW01000028">
    <property type="protein sequence ID" value="PMF33138.1"/>
    <property type="molecule type" value="Genomic_DNA"/>
</dbReference>
<evidence type="ECO:0000313" key="12">
    <source>
        <dbReference type="Proteomes" id="UP000235405"/>
    </source>
</evidence>
<dbReference type="GO" id="GO:0005886">
    <property type="term" value="C:plasma membrane"/>
    <property type="evidence" value="ECO:0007669"/>
    <property type="project" value="UniProtKB-SubCell"/>
</dbReference>
<dbReference type="RefSeq" id="WP_017094387.1">
    <property type="nucleotide sequence ID" value="NZ_CAWNWE010000020.1"/>
</dbReference>
<keyword evidence="4" id="KW-1003">Cell membrane</keyword>